<keyword evidence="2" id="KW-0489">Methyltransferase</keyword>
<evidence type="ECO:0000259" key="1">
    <source>
        <dbReference type="Pfam" id="PF13847"/>
    </source>
</evidence>
<keyword evidence="2" id="KW-0808">Transferase</keyword>
<feature type="domain" description="Methyltransferase" evidence="1">
    <location>
        <begin position="137"/>
        <end position="201"/>
    </location>
</feature>
<dbReference type="SUPFAM" id="SSF53335">
    <property type="entry name" value="S-adenosyl-L-methionine-dependent methyltransferases"/>
    <property type="match status" value="1"/>
</dbReference>
<organism evidence="2 3">
    <name type="scientific">Halobacteriovorax vibrionivorans</name>
    <dbReference type="NCBI Taxonomy" id="2152716"/>
    <lineage>
        <taxon>Bacteria</taxon>
        <taxon>Pseudomonadati</taxon>
        <taxon>Bdellovibrionota</taxon>
        <taxon>Bacteriovoracia</taxon>
        <taxon>Bacteriovoracales</taxon>
        <taxon>Halobacteriovoraceae</taxon>
        <taxon>Halobacteriovorax</taxon>
    </lineage>
</organism>
<name>A0ABY0IIB1_9BACT</name>
<dbReference type="InterPro" id="IPR025714">
    <property type="entry name" value="Methyltranfer_dom"/>
</dbReference>
<dbReference type="GO" id="GO:0008168">
    <property type="term" value="F:methyltransferase activity"/>
    <property type="evidence" value="ECO:0007669"/>
    <property type="project" value="UniProtKB-KW"/>
</dbReference>
<sequence length="279" mass="32180">MFQKPEKKWTKVLSQPFEKQSKFLNKICKVNRRDALILNERYFDGLSFPLVGEIVELVQKVIAAGEFDPSFRDLILDRLLRVIGIEELYPEDYEDGNECNGDDDNVIFGENYHVYTACYDDLDILVNFINSTDGISNLCDLGSGSGRALFYLAMKVKKELNYLGLELVDERVKFTNEISKYFSLDNVRFQTCDFLEDPQAFHGYDAYYLYDSVGTENVPHLIGHFKNLIDDGQKFYLFFISGWDEIMLSALNELDGLKLVEGNDSHKQEGRVVNIYQTL</sequence>
<dbReference type="Proteomes" id="UP000443582">
    <property type="component" value="Unassembled WGS sequence"/>
</dbReference>
<comment type="caution">
    <text evidence="2">The sequence shown here is derived from an EMBL/GenBank/DDBJ whole genome shotgun (WGS) entry which is preliminary data.</text>
</comment>
<dbReference type="InterPro" id="IPR029063">
    <property type="entry name" value="SAM-dependent_MTases_sf"/>
</dbReference>
<dbReference type="RefSeq" id="WP_114705235.1">
    <property type="nucleotide sequence ID" value="NZ_QDKL01000001.1"/>
</dbReference>
<dbReference type="CDD" id="cd02440">
    <property type="entry name" value="AdoMet_MTases"/>
    <property type="match status" value="1"/>
</dbReference>
<gene>
    <name evidence="2" type="ORF">DAY19_00555</name>
</gene>
<dbReference type="GO" id="GO:0032259">
    <property type="term" value="P:methylation"/>
    <property type="evidence" value="ECO:0007669"/>
    <property type="project" value="UniProtKB-KW"/>
</dbReference>
<evidence type="ECO:0000313" key="3">
    <source>
        <dbReference type="Proteomes" id="UP000443582"/>
    </source>
</evidence>
<protein>
    <submittedName>
        <fullName evidence="2">Methyltransferase domain-containing protein</fullName>
    </submittedName>
</protein>
<proteinExistence type="predicted"/>
<dbReference type="Gene3D" id="3.40.50.150">
    <property type="entry name" value="Vaccinia Virus protein VP39"/>
    <property type="match status" value="1"/>
</dbReference>
<accession>A0ABY0IIB1</accession>
<evidence type="ECO:0000313" key="2">
    <source>
        <dbReference type="EMBL" id="RZF22290.1"/>
    </source>
</evidence>
<reference evidence="3" key="1">
    <citation type="journal article" date="2019" name="Int. J. Syst. Evol. Microbiol.">
        <title>Halobacteriovorax valvorus sp. nov., a novel prokaryotic predator isolated from coastal seawater of China.</title>
        <authorList>
            <person name="Chen M.-X."/>
        </authorList>
    </citation>
    <scope>NUCLEOTIDE SEQUENCE [LARGE SCALE GENOMIC DNA]</scope>
    <source>
        <strain evidence="3">BL9</strain>
    </source>
</reference>
<keyword evidence="3" id="KW-1185">Reference proteome</keyword>
<dbReference type="EMBL" id="QDKL01000001">
    <property type="protein sequence ID" value="RZF22290.1"/>
    <property type="molecule type" value="Genomic_DNA"/>
</dbReference>
<dbReference type="Pfam" id="PF13847">
    <property type="entry name" value="Methyltransf_31"/>
    <property type="match status" value="1"/>
</dbReference>